<reference evidence="1" key="1">
    <citation type="submission" date="2020-11" db="EMBL/GenBank/DDBJ databases">
        <authorList>
            <consortium name="DOE Joint Genome Institute"/>
            <person name="Ahrendt S."/>
            <person name="Riley R."/>
            <person name="Andreopoulos W."/>
            <person name="Labutti K."/>
            <person name="Pangilinan J."/>
            <person name="Ruiz-Duenas F.J."/>
            <person name="Barrasa J.M."/>
            <person name="Sanchez-Garcia M."/>
            <person name="Camarero S."/>
            <person name="Miyauchi S."/>
            <person name="Serrano A."/>
            <person name="Linde D."/>
            <person name="Babiker R."/>
            <person name="Drula E."/>
            <person name="Ayuso-Fernandez I."/>
            <person name="Pacheco R."/>
            <person name="Padilla G."/>
            <person name="Ferreira P."/>
            <person name="Barriuso J."/>
            <person name="Kellner H."/>
            <person name="Castanera R."/>
            <person name="Alfaro M."/>
            <person name="Ramirez L."/>
            <person name="Pisabarro A.G."/>
            <person name="Kuo A."/>
            <person name="Tritt A."/>
            <person name="Lipzen A."/>
            <person name="He G."/>
            <person name="Yan M."/>
            <person name="Ng V."/>
            <person name="Cullen D."/>
            <person name="Martin F."/>
            <person name="Rosso M.-N."/>
            <person name="Henrissat B."/>
            <person name="Hibbett D."/>
            <person name="Martinez A.T."/>
            <person name="Grigoriev I.V."/>
        </authorList>
    </citation>
    <scope>NUCLEOTIDE SEQUENCE</scope>
    <source>
        <strain evidence="1">CIRM-BRFM 674</strain>
    </source>
</reference>
<keyword evidence="2" id="KW-1185">Reference proteome</keyword>
<organism evidence="1 2">
    <name type="scientific">Pholiota conissans</name>
    <dbReference type="NCBI Taxonomy" id="109636"/>
    <lineage>
        <taxon>Eukaryota</taxon>
        <taxon>Fungi</taxon>
        <taxon>Dikarya</taxon>
        <taxon>Basidiomycota</taxon>
        <taxon>Agaricomycotina</taxon>
        <taxon>Agaricomycetes</taxon>
        <taxon>Agaricomycetidae</taxon>
        <taxon>Agaricales</taxon>
        <taxon>Agaricineae</taxon>
        <taxon>Strophariaceae</taxon>
        <taxon>Pholiota</taxon>
    </lineage>
</organism>
<dbReference type="AlphaFoldDB" id="A0A9P6D1M4"/>
<evidence type="ECO:0000313" key="1">
    <source>
        <dbReference type="EMBL" id="KAF9479828.1"/>
    </source>
</evidence>
<proteinExistence type="predicted"/>
<sequence>MQQTYSFDGHNNDNAVKRTDMRVLFHAIRKGALLKAPVKTPTTDLLQTIPACSGSLESDVGLEDSTLGRRP</sequence>
<name>A0A9P6D1M4_9AGAR</name>
<gene>
    <name evidence="1" type="ORF">BDN70DRAFT_878355</name>
</gene>
<dbReference type="EMBL" id="MU155205">
    <property type="protein sequence ID" value="KAF9479828.1"/>
    <property type="molecule type" value="Genomic_DNA"/>
</dbReference>
<protein>
    <submittedName>
        <fullName evidence="1">Uncharacterized protein</fullName>
    </submittedName>
</protein>
<dbReference type="Proteomes" id="UP000807469">
    <property type="component" value="Unassembled WGS sequence"/>
</dbReference>
<accession>A0A9P6D1M4</accession>
<evidence type="ECO:0000313" key="2">
    <source>
        <dbReference type="Proteomes" id="UP000807469"/>
    </source>
</evidence>
<comment type="caution">
    <text evidence="1">The sequence shown here is derived from an EMBL/GenBank/DDBJ whole genome shotgun (WGS) entry which is preliminary data.</text>
</comment>